<evidence type="ECO:0000313" key="2">
    <source>
        <dbReference type="EMBL" id="TDC31061.1"/>
    </source>
</evidence>
<dbReference type="EMBL" id="SMKA01000037">
    <property type="protein sequence ID" value="TDC31061.1"/>
    <property type="molecule type" value="Genomic_DNA"/>
</dbReference>
<proteinExistence type="predicted"/>
<evidence type="ECO:0000313" key="3">
    <source>
        <dbReference type="Proteomes" id="UP000295075"/>
    </source>
</evidence>
<accession>A0A4R4Q726</accession>
<keyword evidence="3" id="KW-1185">Reference proteome</keyword>
<reference evidence="2 3" key="1">
    <citation type="submission" date="2019-03" db="EMBL/GenBank/DDBJ databases">
        <title>Draft genome sequences of novel Actinobacteria.</title>
        <authorList>
            <person name="Sahin N."/>
            <person name="Ay H."/>
            <person name="Saygin H."/>
        </authorList>
    </citation>
    <scope>NUCLEOTIDE SEQUENCE [LARGE SCALE GENOMIC DNA]</scope>
    <source>
        <strain evidence="2 3">JCM 30547</strain>
    </source>
</reference>
<comment type="caution">
    <text evidence="2">The sequence shown here is derived from an EMBL/GenBank/DDBJ whole genome shotgun (WGS) entry which is preliminary data.</text>
</comment>
<gene>
    <name evidence="2" type="ORF">E1261_11880</name>
</gene>
<sequence>MITEHQEVARYRVAEHVQAAETRALLNEHQTTDSGPRHGLAIALRRLADKLEPLTTPAPQGRHARPEHRGTGLSVVR</sequence>
<evidence type="ECO:0000256" key="1">
    <source>
        <dbReference type="SAM" id="MobiDB-lite"/>
    </source>
</evidence>
<name>A0A4R4Q726_9ACTN</name>
<feature type="region of interest" description="Disordered" evidence="1">
    <location>
        <begin position="54"/>
        <end position="77"/>
    </location>
</feature>
<organism evidence="2 3">
    <name type="scientific">Kribbella albertanoniae</name>
    <dbReference type="NCBI Taxonomy" id="1266829"/>
    <lineage>
        <taxon>Bacteria</taxon>
        <taxon>Bacillati</taxon>
        <taxon>Actinomycetota</taxon>
        <taxon>Actinomycetes</taxon>
        <taxon>Propionibacteriales</taxon>
        <taxon>Kribbellaceae</taxon>
        <taxon>Kribbella</taxon>
    </lineage>
</organism>
<dbReference type="AlphaFoldDB" id="A0A4R4Q726"/>
<dbReference type="RefSeq" id="WP_132405813.1">
    <property type="nucleotide sequence ID" value="NZ_SMKA01000037.1"/>
</dbReference>
<dbReference type="OrthoDB" id="3829408at2"/>
<dbReference type="Proteomes" id="UP000295075">
    <property type="component" value="Unassembled WGS sequence"/>
</dbReference>
<protein>
    <submittedName>
        <fullName evidence="2">Uncharacterized protein</fullName>
    </submittedName>
</protein>